<dbReference type="Proteomes" id="UP000247409">
    <property type="component" value="Unassembled WGS sequence"/>
</dbReference>
<proteinExistence type="predicted"/>
<dbReference type="CDD" id="cd05233">
    <property type="entry name" value="SDR_c"/>
    <property type="match status" value="1"/>
</dbReference>
<dbReference type="Gene3D" id="3.40.50.720">
    <property type="entry name" value="NAD(P)-binding Rossmann-like Domain"/>
    <property type="match status" value="1"/>
</dbReference>
<dbReference type="GO" id="GO:0034256">
    <property type="term" value="F:chlorophyll(ide) b reductase activity"/>
    <property type="evidence" value="ECO:0007669"/>
    <property type="project" value="TreeGrafter"/>
</dbReference>
<name>A0A2V3IUQ3_9FLOR</name>
<organism evidence="1 2">
    <name type="scientific">Gracilariopsis chorda</name>
    <dbReference type="NCBI Taxonomy" id="448386"/>
    <lineage>
        <taxon>Eukaryota</taxon>
        <taxon>Rhodophyta</taxon>
        <taxon>Florideophyceae</taxon>
        <taxon>Rhodymeniophycidae</taxon>
        <taxon>Gracilariales</taxon>
        <taxon>Gracilariaceae</taxon>
        <taxon>Gracilariopsis</taxon>
    </lineage>
</organism>
<dbReference type="AlphaFoldDB" id="A0A2V3IUQ3"/>
<dbReference type="EMBL" id="NBIV01000061">
    <property type="protein sequence ID" value="PXF45427.1"/>
    <property type="molecule type" value="Genomic_DNA"/>
</dbReference>
<evidence type="ECO:0000313" key="2">
    <source>
        <dbReference type="Proteomes" id="UP000247409"/>
    </source>
</evidence>
<reference evidence="1 2" key="1">
    <citation type="journal article" date="2018" name="Mol. Biol. Evol.">
        <title>Analysis of the draft genome of the red seaweed Gracilariopsis chorda provides insights into genome size evolution in Rhodophyta.</title>
        <authorList>
            <person name="Lee J."/>
            <person name="Yang E.C."/>
            <person name="Graf L."/>
            <person name="Yang J.H."/>
            <person name="Qiu H."/>
            <person name="Zel Zion U."/>
            <person name="Chan C.X."/>
            <person name="Stephens T.G."/>
            <person name="Weber A.P.M."/>
            <person name="Boo G.H."/>
            <person name="Boo S.M."/>
            <person name="Kim K.M."/>
            <person name="Shin Y."/>
            <person name="Jung M."/>
            <person name="Lee S.J."/>
            <person name="Yim H.S."/>
            <person name="Lee J.H."/>
            <person name="Bhattacharya D."/>
            <person name="Yoon H.S."/>
        </authorList>
    </citation>
    <scope>NUCLEOTIDE SEQUENCE [LARGE SCALE GENOMIC DNA]</scope>
    <source>
        <strain evidence="1 2">SKKU-2015</strain>
        <tissue evidence="1">Whole body</tissue>
    </source>
</reference>
<accession>A0A2V3IUQ3</accession>
<dbReference type="InterPro" id="IPR052625">
    <property type="entry name" value="Chl_b_Red"/>
</dbReference>
<protein>
    <submittedName>
        <fullName evidence="1">Chlorophyll(Ide) b reductase NOL, chloroplastic</fullName>
    </submittedName>
</protein>
<dbReference type="PANTHER" id="PTHR24314:SF21">
    <property type="entry name" value="CHLOROPHYLL(IDE) B REDUCTASE NYC1, CHLOROPLASTIC-RELATED"/>
    <property type="match status" value="1"/>
</dbReference>
<gene>
    <name evidence="1" type="ORF">BWQ96_04842</name>
</gene>
<dbReference type="SUPFAM" id="SSF51735">
    <property type="entry name" value="NAD(P)-binding Rossmann-fold domains"/>
    <property type="match status" value="1"/>
</dbReference>
<dbReference type="PRINTS" id="PR00081">
    <property type="entry name" value="GDHRDH"/>
</dbReference>
<dbReference type="PANTHER" id="PTHR24314">
    <property type="entry name" value="NON-SPECIFIC LIPID TRANSFER PROTEIN-RELATED"/>
    <property type="match status" value="1"/>
</dbReference>
<sequence length="290" mass="31405">MAARALGVVVTGGSRGVGRALARRFLREEDGVVICARGEDALLETVAKLREERPSARVFGCVADVSKHEDVRRLCEFASVKLGSVDAFICNAGTVGGRSSVVNAPAALLESVVTTNLLGSVYCAKEAIRLGEQQQKPMHVFLVDGSGTMGNATANYAAYGATKRAVPQLVKSLNKECAQGMTRFHCLSPGMVLTELLLAGNGEGRFRKIFNFLAEEAETVADELVPRLRSVVVDDERNAYIRFLTVAKAMYRLVTGFVFGFRSNHFFDQVSGKRVDQDSGKYSDSGVRIE</sequence>
<dbReference type="InterPro" id="IPR036291">
    <property type="entry name" value="NAD(P)-bd_dom_sf"/>
</dbReference>
<dbReference type="STRING" id="448386.A0A2V3IUQ3"/>
<comment type="caution">
    <text evidence="1">The sequence shown here is derived from an EMBL/GenBank/DDBJ whole genome shotgun (WGS) entry which is preliminary data.</text>
</comment>
<keyword evidence="2" id="KW-1185">Reference proteome</keyword>
<dbReference type="InterPro" id="IPR002347">
    <property type="entry name" value="SDR_fam"/>
</dbReference>
<evidence type="ECO:0000313" key="1">
    <source>
        <dbReference type="EMBL" id="PXF45427.1"/>
    </source>
</evidence>
<dbReference type="GO" id="GO:0010304">
    <property type="term" value="P:PSII associated light-harvesting complex II catabolic process"/>
    <property type="evidence" value="ECO:0007669"/>
    <property type="project" value="TreeGrafter"/>
</dbReference>
<dbReference type="GO" id="GO:0015996">
    <property type="term" value="P:chlorophyll catabolic process"/>
    <property type="evidence" value="ECO:0007669"/>
    <property type="project" value="TreeGrafter"/>
</dbReference>
<dbReference type="OrthoDB" id="3592703at2759"/>
<dbReference type="Pfam" id="PF00106">
    <property type="entry name" value="adh_short"/>
    <property type="match status" value="1"/>
</dbReference>